<dbReference type="Gene3D" id="3.20.20.30">
    <property type="entry name" value="Luciferase-like domain"/>
    <property type="match status" value="1"/>
</dbReference>
<evidence type="ECO:0000256" key="5">
    <source>
        <dbReference type="ARBA" id="ARBA00033748"/>
    </source>
</evidence>
<name>A0ABS1SLN3_9MICO</name>
<reference evidence="8 9" key="1">
    <citation type="submission" date="2018-09" db="EMBL/GenBank/DDBJ databases">
        <title>Comparative genomics of Leucobacter spp.</title>
        <authorList>
            <person name="Reis A.C."/>
            <person name="Kolvenbach B.A."/>
            <person name="Corvini P.F.X."/>
            <person name="Nunes O.C."/>
        </authorList>
    </citation>
    <scope>NUCLEOTIDE SEQUENCE [LARGE SCALE GENOMIC DNA]</scope>
    <source>
        <strain evidence="8 9">TAN 31504</strain>
    </source>
</reference>
<accession>A0ABS1SLN3</accession>
<feature type="region of interest" description="Disordered" evidence="6">
    <location>
        <begin position="410"/>
        <end position="436"/>
    </location>
</feature>
<sequence length="436" mass="45544">MSPITQPTEFTVGIALDAAGWHPAAWREPDARPDALFTAPYWTELVRTAEAGGLDYVTIEDSLSVPGTGALDAAPASPRPDRVAGRLDALLTASWTAPQTRTIGLIPTVTVTHTEPFHVATALQTLDHVSEGRGGWQLRISPEPEAAAAFGRRPAPNVEAARVIAGDTDPGLDALLGEAAEAAAVARGLWTSWAADAEIRDAATGRFLDRDRVRHIGFAGEHFSVVGPSIVPRSPQGELPITVLSHSPRVHRFAATSADVVFITPDSESVRAGASRGASAAELVAQVRAAERAVDRPGLGLAPLRIVADLVVALDTAAPGETGAARLARLNALAGEPFESDARVVAGSAAEVTELIAAWRAAGVEGIRLLPLTLPGELGRIVADLLPALRARGLVSEQLDAAGAPPRSLRERFGLAPVPPRAHRTARTARTEETAA</sequence>
<keyword evidence="2" id="KW-0288">FMN</keyword>
<dbReference type="RefSeq" id="WP_202345457.1">
    <property type="nucleotide sequence ID" value="NZ_BAAAPI010000012.1"/>
</dbReference>
<organism evidence="8 9">
    <name type="scientific">Leucobacter chromiireducens subsp. solipictus</name>
    <dbReference type="NCBI Taxonomy" id="398235"/>
    <lineage>
        <taxon>Bacteria</taxon>
        <taxon>Bacillati</taxon>
        <taxon>Actinomycetota</taxon>
        <taxon>Actinomycetes</taxon>
        <taxon>Micrococcales</taxon>
        <taxon>Microbacteriaceae</taxon>
        <taxon>Leucobacter</taxon>
    </lineage>
</organism>
<gene>
    <name evidence="8" type="ORF">D3230_12910</name>
</gene>
<dbReference type="PANTHER" id="PTHR30011">
    <property type="entry name" value="ALKANESULFONATE MONOOXYGENASE-RELATED"/>
    <property type="match status" value="1"/>
</dbReference>
<comment type="similarity">
    <text evidence="5">Belongs to the NtaA/SnaA/DszA monooxygenase family.</text>
</comment>
<keyword evidence="9" id="KW-1185">Reference proteome</keyword>
<keyword evidence="4" id="KW-0503">Monooxygenase</keyword>
<evidence type="ECO:0000256" key="2">
    <source>
        <dbReference type="ARBA" id="ARBA00022643"/>
    </source>
</evidence>
<dbReference type="Proteomes" id="UP001645859">
    <property type="component" value="Unassembled WGS sequence"/>
</dbReference>
<comment type="caution">
    <text evidence="8">The sequence shown here is derived from an EMBL/GenBank/DDBJ whole genome shotgun (WGS) entry which is preliminary data.</text>
</comment>
<dbReference type="PIRSF" id="PIRSF000337">
    <property type="entry name" value="NTA_MOA"/>
    <property type="match status" value="1"/>
</dbReference>
<evidence type="ECO:0000256" key="6">
    <source>
        <dbReference type="SAM" id="MobiDB-lite"/>
    </source>
</evidence>
<dbReference type="InterPro" id="IPR036661">
    <property type="entry name" value="Luciferase-like_sf"/>
</dbReference>
<dbReference type="InterPro" id="IPR011251">
    <property type="entry name" value="Luciferase-like_dom"/>
</dbReference>
<dbReference type="EMBL" id="QYAC01000007">
    <property type="protein sequence ID" value="MBL3680178.1"/>
    <property type="molecule type" value="Genomic_DNA"/>
</dbReference>
<evidence type="ECO:0000256" key="4">
    <source>
        <dbReference type="ARBA" id="ARBA00023033"/>
    </source>
</evidence>
<evidence type="ECO:0000256" key="3">
    <source>
        <dbReference type="ARBA" id="ARBA00023002"/>
    </source>
</evidence>
<keyword evidence="1" id="KW-0285">Flavoprotein</keyword>
<dbReference type="InterPro" id="IPR051260">
    <property type="entry name" value="Diverse_substr_monoxygenases"/>
</dbReference>
<feature type="domain" description="Luciferase-like" evidence="7">
    <location>
        <begin position="37"/>
        <end position="309"/>
    </location>
</feature>
<evidence type="ECO:0000256" key="1">
    <source>
        <dbReference type="ARBA" id="ARBA00022630"/>
    </source>
</evidence>
<evidence type="ECO:0000259" key="7">
    <source>
        <dbReference type="Pfam" id="PF00296"/>
    </source>
</evidence>
<evidence type="ECO:0000313" key="9">
    <source>
        <dbReference type="Proteomes" id="UP001645859"/>
    </source>
</evidence>
<evidence type="ECO:0000313" key="8">
    <source>
        <dbReference type="EMBL" id="MBL3680178.1"/>
    </source>
</evidence>
<dbReference type="Pfam" id="PF00296">
    <property type="entry name" value="Bac_luciferase"/>
    <property type="match status" value="1"/>
</dbReference>
<protein>
    <submittedName>
        <fullName evidence="8">LLM class flavin-dependent oxidoreductase</fullName>
    </submittedName>
</protein>
<keyword evidence="3" id="KW-0560">Oxidoreductase</keyword>
<dbReference type="PANTHER" id="PTHR30011:SF16">
    <property type="entry name" value="C2H2 FINGER DOMAIN TRANSCRIPTION FACTOR (EUROFUNG)-RELATED"/>
    <property type="match status" value="1"/>
</dbReference>
<dbReference type="SUPFAM" id="SSF51679">
    <property type="entry name" value="Bacterial luciferase-like"/>
    <property type="match status" value="1"/>
</dbReference>
<proteinExistence type="inferred from homology"/>
<dbReference type="InterPro" id="IPR016215">
    <property type="entry name" value="NTA_MOA"/>
</dbReference>